<dbReference type="PROSITE" id="PS50217">
    <property type="entry name" value="BZIP"/>
    <property type="match status" value="1"/>
</dbReference>
<keyword evidence="6" id="KW-0804">Transcription</keyword>
<dbReference type="GO" id="GO:0090575">
    <property type="term" value="C:RNA polymerase II transcription regulator complex"/>
    <property type="evidence" value="ECO:0007669"/>
    <property type="project" value="TreeGrafter"/>
</dbReference>
<keyword evidence="7" id="KW-0539">Nucleus</keyword>
<comment type="similarity">
    <text evidence="3">Belongs to the bZIP family.</text>
</comment>
<dbReference type="PANTHER" id="PTHR40621">
    <property type="entry name" value="TRANSCRIPTION FACTOR KAPC-RELATED"/>
    <property type="match status" value="1"/>
</dbReference>
<comment type="caution">
    <text evidence="11">The sequence shown here is derived from an EMBL/GenBank/DDBJ whole genome shotgun (WGS) entry which is preliminary data.</text>
</comment>
<keyword evidence="4" id="KW-0805">Transcription regulation</keyword>
<feature type="domain" description="BZIP" evidence="10">
    <location>
        <begin position="89"/>
        <end position="141"/>
    </location>
</feature>
<dbReference type="SMART" id="SM00338">
    <property type="entry name" value="BRLZ"/>
    <property type="match status" value="1"/>
</dbReference>
<comment type="subcellular location">
    <subcellularLocation>
        <location evidence="2">Nucleus</location>
    </subcellularLocation>
</comment>
<comment type="function">
    <text evidence="1">Putative transcription factor.</text>
</comment>
<evidence type="ECO:0000256" key="2">
    <source>
        <dbReference type="ARBA" id="ARBA00004123"/>
    </source>
</evidence>
<evidence type="ECO:0000313" key="12">
    <source>
        <dbReference type="Proteomes" id="UP001174934"/>
    </source>
</evidence>
<dbReference type="CDD" id="cd14688">
    <property type="entry name" value="bZIP_YAP"/>
    <property type="match status" value="1"/>
</dbReference>
<evidence type="ECO:0000256" key="9">
    <source>
        <dbReference type="SAM" id="MobiDB-lite"/>
    </source>
</evidence>
<dbReference type="AlphaFoldDB" id="A0AA39XKB8"/>
<reference evidence="11" key="1">
    <citation type="submission" date="2023-06" db="EMBL/GenBank/DDBJ databases">
        <title>Genome-scale phylogeny and comparative genomics of the fungal order Sordariales.</title>
        <authorList>
            <consortium name="Lawrence Berkeley National Laboratory"/>
            <person name="Hensen N."/>
            <person name="Bonometti L."/>
            <person name="Westerberg I."/>
            <person name="Brannstrom I.O."/>
            <person name="Guillou S."/>
            <person name="Cros-Aarteil S."/>
            <person name="Calhoun S."/>
            <person name="Haridas S."/>
            <person name="Kuo A."/>
            <person name="Mondo S."/>
            <person name="Pangilinan J."/>
            <person name="Riley R."/>
            <person name="LaButti K."/>
            <person name="Andreopoulos B."/>
            <person name="Lipzen A."/>
            <person name="Chen C."/>
            <person name="Yanf M."/>
            <person name="Daum C."/>
            <person name="Ng V."/>
            <person name="Clum A."/>
            <person name="Steindorff A."/>
            <person name="Ohm R."/>
            <person name="Martin F."/>
            <person name="Silar P."/>
            <person name="Natvig D."/>
            <person name="Lalanne C."/>
            <person name="Gautier V."/>
            <person name="Ament-velasquez S.L."/>
            <person name="Kruys A."/>
            <person name="Hutchinson M.I."/>
            <person name="Powell A.J."/>
            <person name="Barry K."/>
            <person name="Miller A.N."/>
            <person name="Grigoriev I.V."/>
            <person name="Debuchy R."/>
            <person name="Gladieux P."/>
            <person name="Thoren M.H."/>
            <person name="Johannesson H."/>
        </authorList>
    </citation>
    <scope>NUCLEOTIDE SEQUENCE</scope>
    <source>
        <strain evidence="11">SMH3391-2</strain>
    </source>
</reference>
<dbReference type="PROSITE" id="PS00036">
    <property type="entry name" value="BZIP_BASIC"/>
    <property type="match status" value="1"/>
</dbReference>
<dbReference type="GO" id="GO:0000976">
    <property type="term" value="F:transcription cis-regulatory region binding"/>
    <property type="evidence" value="ECO:0007669"/>
    <property type="project" value="InterPro"/>
</dbReference>
<evidence type="ECO:0000256" key="8">
    <source>
        <dbReference type="ARBA" id="ARBA00044067"/>
    </source>
</evidence>
<organism evidence="11 12">
    <name type="scientific">Bombardia bombarda</name>
    <dbReference type="NCBI Taxonomy" id="252184"/>
    <lineage>
        <taxon>Eukaryota</taxon>
        <taxon>Fungi</taxon>
        <taxon>Dikarya</taxon>
        <taxon>Ascomycota</taxon>
        <taxon>Pezizomycotina</taxon>
        <taxon>Sordariomycetes</taxon>
        <taxon>Sordariomycetidae</taxon>
        <taxon>Sordariales</taxon>
        <taxon>Lasiosphaeriaceae</taxon>
        <taxon>Bombardia</taxon>
    </lineage>
</organism>
<name>A0AA39XKB8_9PEZI</name>
<dbReference type="InterPro" id="IPR046347">
    <property type="entry name" value="bZIP_sf"/>
</dbReference>
<accession>A0AA39XKB8</accession>
<evidence type="ECO:0000313" key="11">
    <source>
        <dbReference type="EMBL" id="KAK0635613.1"/>
    </source>
</evidence>
<feature type="region of interest" description="Disordered" evidence="9">
    <location>
        <begin position="29"/>
        <end position="105"/>
    </location>
</feature>
<keyword evidence="5" id="KW-0238">DNA-binding</keyword>
<evidence type="ECO:0000256" key="7">
    <source>
        <dbReference type="ARBA" id="ARBA00023242"/>
    </source>
</evidence>
<dbReference type="InterPro" id="IPR050936">
    <property type="entry name" value="AP-1-like"/>
</dbReference>
<dbReference type="Gene3D" id="1.20.5.170">
    <property type="match status" value="1"/>
</dbReference>
<dbReference type="EMBL" id="JAULSR010000001">
    <property type="protein sequence ID" value="KAK0635613.1"/>
    <property type="molecule type" value="Genomic_DNA"/>
</dbReference>
<sequence length="184" mass="21253">MDPISNLLDLPSPSNSHQYIYGDYLDANHSESQSSYDMSSLADMNGFSGVYPSPESDEESQQPAQQQKTTTKRKRENRYKNAPPSVLSRRRAQNRASQRAYRERKDQRIKDLEQMLNDAKQRNDDLGQAYATLHAEYMTLKASQFKDQTYHTDLNFNPNIMGNDNERLNLDMYVYSDMASGYTL</sequence>
<dbReference type="InterPro" id="IPR004827">
    <property type="entry name" value="bZIP"/>
</dbReference>
<dbReference type="PANTHER" id="PTHR40621:SF11">
    <property type="entry name" value="TRANSCRIPTION FACTOR KAPC-RELATED"/>
    <property type="match status" value="1"/>
</dbReference>
<keyword evidence="12" id="KW-1185">Reference proteome</keyword>
<proteinExistence type="inferred from homology"/>
<dbReference type="Pfam" id="PF00170">
    <property type="entry name" value="bZIP_1"/>
    <property type="match status" value="1"/>
</dbReference>
<evidence type="ECO:0000256" key="4">
    <source>
        <dbReference type="ARBA" id="ARBA00023015"/>
    </source>
</evidence>
<evidence type="ECO:0000256" key="6">
    <source>
        <dbReference type="ARBA" id="ARBA00023163"/>
    </source>
</evidence>
<dbReference type="GO" id="GO:0001228">
    <property type="term" value="F:DNA-binding transcription activator activity, RNA polymerase II-specific"/>
    <property type="evidence" value="ECO:0007669"/>
    <property type="project" value="TreeGrafter"/>
</dbReference>
<dbReference type="Proteomes" id="UP001174934">
    <property type="component" value="Unassembled WGS sequence"/>
</dbReference>
<gene>
    <name evidence="11" type="ORF">B0T17DRAFT_481464</name>
</gene>
<dbReference type="SUPFAM" id="SSF57959">
    <property type="entry name" value="Leucine zipper domain"/>
    <property type="match status" value="1"/>
</dbReference>
<evidence type="ECO:0000256" key="5">
    <source>
        <dbReference type="ARBA" id="ARBA00023125"/>
    </source>
</evidence>
<evidence type="ECO:0000256" key="1">
    <source>
        <dbReference type="ARBA" id="ARBA00004049"/>
    </source>
</evidence>
<evidence type="ECO:0000256" key="3">
    <source>
        <dbReference type="ARBA" id="ARBA00007163"/>
    </source>
</evidence>
<evidence type="ECO:0000259" key="10">
    <source>
        <dbReference type="PROSITE" id="PS50217"/>
    </source>
</evidence>
<protein>
    <recommendedName>
        <fullName evidence="8">Putative transcription factor kapC</fullName>
    </recommendedName>
</protein>